<comment type="caution">
    <text evidence="3">The sequence shown here is derived from an EMBL/GenBank/DDBJ whole genome shotgun (WGS) entry which is preliminary data.</text>
</comment>
<sequence length="228" mass="22205">MFAFTILSAALLASQVSANAILGRSPLVSLLRIRQTGGFDPSDIPSECTVQCATTSEVLGGTSCTTVSCLCTAQVNLGFQQCLQCLIDVAGDSPSLITQSQDALEQYEDACKSSGVSLTSLTISGAASATASGSSISLPSGSASASASVFFTSTAGGGAISSSGSVRATSSRAVITAISSSAESTASSTAVTDGNNAQGANNNGASVAVAGLSTIVLTGLAGALLLGL</sequence>
<keyword evidence="1" id="KW-0812">Transmembrane</keyword>
<evidence type="ECO:0000313" key="4">
    <source>
        <dbReference type="Proteomes" id="UP001385951"/>
    </source>
</evidence>
<keyword evidence="4" id="KW-1185">Reference proteome</keyword>
<name>A0AAW0FXD8_9APHY</name>
<feature type="signal peptide" evidence="2">
    <location>
        <begin position="1"/>
        <end position="18"/>
    </location>
</feature>
<feature type="transmembrane region" description="Helical" evidence="1">
    <location>
        <begin position="205"/>
        <end position="226"/>
    </location>
</feature>
<protein>
    <recommendedName>
        <fullName evidence="5">Extracellular membrane protein CFEM domain-containing protein</fullName>
    </recommendedName>
</protein>
<dbReference type="Proteomes" id="UP001385951">
    <property type="component" value="Unassembled WGS sequence"/>
</dbReference>
<dbReference type="EMBL" id="JASBNA010000038">
    <property type="protein sequence ID" value="KAK7682036.1"/>
    <property type="molecule type" value="Genomic_DNA"/>
</dbReference>
<keyword evidence="1" id="KW-0472">Membrane</keyword>
<keyword evidence="2" id="KW-0732">Signal</keyword>
<accession>A0AAW0FXD8</accession>
<evidence type="ECO:0000256" key="2">
    <source>
        <dbReference type="SAM" id="SignalP"/>
    </source>
</evidence>
<reference evidence="3 4" key="1">
    <citation type="submission" date="2022-09" db="EMBL/GenBank/DDBJ databases">
        <authorList>
            <person name="Palmer J.M."/>
        </authorList>
    </citation>
    <scope>NUCLEOTIDE SEQUENCE [LARGE SCALE GENOMIC DNA]</scope>
    <source>
        <strain evidence="3 4">DSM 7382</strain>
    </source>
</reference>
<evidence type="ECO:0000256" key="1">
    <source>
        <dbReference type="SAM" id="Phobius"/>
    </source>
</evidence>
<gene>
    <name evidence="3" type="ORF">QCA50_015000</name>
</gene>
<keyword evidence="1" id="KW-1133">Transmembrane helix</keyword>
<evidence type="ECO:0000313" key="3">
    <source>
        <dbReference type="EMBL" id="KAK7682036.1"/>
    </source>
</evidence>
<dbReference type="AlphaFoldDB" id="A0AAW0FXD8"/>
<proteinExistence type="predicted"/>
<organism evidence="3 4">
    <name type="scientific">Cerrena zonata</name>
    <dbReference type="NCBI Taxonomy" id="2478898"/>
    <lineage>
        <taxon>Eukaryota</taxon>
        <taxon>Fungi</taxon>
        <taxon>Dikarya</taxon>
        <taxon>Basidiomycota</taxon>
        <taxon>Agaricomycotina</taxon>
        <taxon>Agaricomycetes</taxon>
        <taxon>Polyporales</taxon>
        <taxon>Cerrenaceae</taxon>
        <taxon>Cerrena</taxon>
    </lineage>
</organism>
<evidence type="ECO:0008006" key="5">
    <source>
        <dbReference type="Google" id="ProtNLM"/>
    </source>
</evidence>
<feature type="chain" id="PRO_5043754497" description="Extracellular membrane protein CFEM domain-containing protein" evidence="2">
    <location>
        <begin position="19"/>
        <end position="228"/>
    </location>
</feature>